<accession>V7HXY2</accession>
<gene>
    <name evidence="1" type="ORF">LEQ_1450</name>
</gene>
<comment type="caution">
    <text evidence="1">The sequence shown here is derived from an EMBL/GenBank/DDBJ whole genome shotgun (WGS) entry which is preliminary data.</text>
</comment>
<proteinExistence type="predicted"/>
<sequence length="78" mass="8823">MVENGYPEYFGKVKKRVIVVTSRDYVDDLALNQAAQDLRAKQVATSFTDLATAQKVAWAKRWEKADVKIHGNMVSTLH</sequence>
<evidence type="ECO:0000313" key="1">
    <source>
        <dbReference type="EMBL" id="ETA75104.1"/>
    </source>
</evidence>
<keyword evidence="2" id="KW-1185">Reference proteome</keyword>
<dbReference type="EMBL" id="AWWH01000010">
    <property type="protein sequence ID" value="ETA75104.1"/>
    <property type="molecule type" value="Genomic_DNA"/>
</dbReference>
<evidence type="ECO:0000313" key="2">
    <source>
        <dbReference type="Proteomes" id="UP000018559"/>
    </source>
</evidence>
<protein>
    <submittedName>
        <fullName evidence="1">Maltose phosphorylase</fullName>
    </submittedName>
</protein>
<dbReference type="Proteomes" id="UP000018559">
    <property type="component" value="Unassembled WGS sequence"/>
</dbReference>
<dbReference type="PATRIC" id="fig|1392007.3.peg.65"/>
<organism evidence="1 2">
    <name type="scientific">Ligilactobacillus equi DPC 6820</name>
    <dbReference type="NCBI Taxonomy" id="1392007"/>
    <lineage>
        <taxon>Bacteria</taxon>
        <taxon>Bacillati</taxon>
        <taxon>Bacillota</taxon>
        <taxon>Bacilli</taxon>
        <taxon>Lactobacillales</taxon>
        <taxon>Lactobacillaceae</taxon>
        <taxon>Ligilactobacillus</taxon>
    </lineage>
</organism>
<reference evidence="1 2" key="1">
    <citation type="journal article" date="2014" name="Genome Announc.">
        <title>The Genome of the Predominant Equine Lactobacillus Species, Lactobacillus equi, Is Reflective of Its Lifestyle Adaptations to an Herbivorous Host.</title>
        <authorList>
            <person name="O'Donnell M.M."/>
            <person name="Harris H.M."/>
            <person name="O'Toole P.W."/>
            <person name="Ross R.P."/>
        </authorList>
    </citation>
    <scope>NUCLEOTIDE SEQUENCE [LARGE SCALE GENOMIC DNA]</scope>
    <source>
        <strain evidence="1 2">DPC 6820</strain>
    </source>
</reference>
<name>V7HXY2_9LACO</name>
<dbReference type="AlphaFoldDB" id="V7HXY2"/>